<evidence type="ECO:0000313" key="1">
    <source>
        <dbReference type="EMBL" id="SVC52370.1"/>
    </source>
</evidence>
<name>A0A382MV02_9ZZZZ</name>
<dbReference type="EMBL" id="UINC01095914">
    <property type="protein sequence ID" value="SVC52370.1"/>
    <property type="molecule type" value="Genomic_DNA"/>
</dbReference>
<gene>
    <name evidence="1" type="ORF">METZ01_LOCUS305224</name>
</gene>
<feature type="non-terminal residue" evidence="1">
    <location>
        <position position="1"/>
    </location>
</feature>
<accession>A0A382MV02</accession>
<dbReference type="AlphaFoldDB" id="A0A382MV02"/>
<proteinExistence type="predicted"/>
<protein>
    <submittedName>
        <fullName evidence="1">Uncharacterized protein</fullName>
    </submittedName>
</protein>
<sequence>DANFISFTDGNKRVIAMVMIPVDKPLVSSSARYFLPNFIPSNFWSYDTVGLDYCQGVGNSVSACTSSISRWSLVVPTLDTESSQLGHVASDKYPIIGTGRFYQAGYDSDNELPEGMSMWWQVLNPNGVGVGLWAQISFKDSYTGGEDYSSQNKPRDDQQSLLNVVISNIDNRKNDTTRYSAGDTGLGMEGYHYWSYQGATNADNNGLGVTYGTSPIECATSSDSGCFWGDTSNQPGGAMLTSSDPYKSGNMTVGVNYNSNNDTFSTGTFNTSAVLTDLWGPLAISGIRIDSSGNDNFFLENTNCTDSTCAIHSLENGDAFAVSILFYLPVGASDETIPLWGTRWSSGNGNVDSGEVFMRIVNGKIVFQGGRQGSNTLT</sequence>
<feature type="non-terminal residue" evidence="1">
    <location>
        <position position="378"/>
    </location>
</feature>
<reference evidence="1" key="1">
    <citation type="submission" date="2018-05" db="EMBL/GenBank/DDBJ databases">
        <authorList>
            <person name="Lanie J.A."/>
            <person name="Ng W.-L."/>
            <person name="Kazmierczak K.M."/>
            <person name="Andrzejewski T.M."/>
            <person name="Davidsen T.M."/>
            <person name="Wayne K.J."/>
            <person name="Tettelin H."/>
            <person name="Glass J.I."/>
            <person name="Rusch D."/>
            <person name="Podicherti R."/>
            <person name="Tsui H.-C.T."/>
            <person name="Winkler M.E."/>
        </authorList>
    </citation>
    <scope>NUCLEOTIDE SEQUENCE</scope>
</reference>
<organism evidence="1">
    <name type="scientific">marine metagenome</name>
    <dbReference type="NCBI Taxonomy" id="408172"/>
    <lineage>
        <taxon>unclassified sequences</taxon>
        <taxon>metagenomes</taxon>
        <taxon>ecological metagenomes</taxon>
    </lineage>
</organism>